<dbReference type="GeneID" id="54299397"/>
<dbReference type="InterPro" id="IPR009057">
    <property type="entry name" value="Homeodomain-like_sf"/>
</dbReference>
<dbReference type="RefSeq" id="XP_033399747.1">
    <property type="nucleotide sequence ID" value="XM_033541900.1"/>
</dbReference>
<gene>
    <name evidence="2" type="ORF">K452DRAFT_296294</name>
</gene>
<dbReference type="InterPro" id="IPR001005">
    <property type="entry name" value="SANT/Myb"/>
</dbReference>
<feature type="compositionally biased region" description="Polar residues" evidence="1">
    <location>
        <begin position="101"/>
        <end position="124"/>
    </location>
</feature>
<feature type="compositionally biased region" description="Low complexity" evidence="1">
    <location>
        <begin position="1"/>
        <end position="18"/>
    </location>
</feature>
<dbReference type="EMBL" id="ML995480">
    <property type="protein sequence ID" value="KAF2144035.1"/>
    <property type="molecule type" value="Genomic_DNA"/>
</dbReference>
<organism evidence="2 3">
    <name type="scientific">Aplosporella prunicola CBS 121167</name>
    <dbReference type="NCBI Taxonomy" id="1176127"/>
    <lineage>
        <taxon>Eukaryota</taxon>
        <taxon>Fungi</taxon>
        <taxon>Dikarya</taxon>
        <taxon>Ascomycota</taxon>
        <taxon>Pezizomycotina</taxon>
        <taxon>Dothideomycetes</taxon>
        <taxon>Dothideomycetes incertae sedis</taxon>
        <taxon>Botryosphaeriales</taxon>
        <taxon>Aplosporellaceae</taxon>
        <taxon>Aplosporella</taxon>
    </lineage>
</organism>
<protein>
    <recommendedName>
        <fullName evidence="4">Myb-like domain-containing protein</fullName>
    </recommendedName>
</protein>
<evidence type="ECO:0000313" key="2">
    <source>
        <dbReference type="EMBL" id="KAF2144035.1"/>
    </source>
</evidence>
<proteinExistence type="predicted"/>
<keyword evidence="3" id="KW-1185">Reference proteome</keyword>
<feature type="region of interest" description="Disordered" evidence="1">
    <location>
        <begin position="96"/>
        <end position="180"/>
    </location>
</feature>
<reference evidence="2" key="1">
    <citation type="journal article" date="2020" name="Stud. Mycol.">
        <title>101 Dothideomycetes genomes: a test case for predicting lifestyles and emergence of pathogens.</title>
        <authorList>
            <person name="Haridas S."/>
            <person name="Albert R."/>
            <person name="Binder M."/>
            <person name="Bloem J."/>
            <person name="Labutti K."/>
            <person name="Salamov A."/>
            <person name="Andreopoulos B."/>
            <person name="Baker S."/>
            <person name="Barry K."/>
            <person name="Bills G."/>
            <person name="Bluhm B."/>
            <person name="Cannon C."/>
            <person name="Castanera R."/>
            <person name="Culley D."/>
            <person name="Daum C."/>
            <person name="Ezra D."/>
            <person name="Gonzalez J."/>
            <person name="Henrissat B."/>
            <person name="Kuo A."/>
            <person name="Liang C."/>
            <person name="Lipzen A."/>
            <person name="Lutzoni F."/>
            <person name="Magnuson J."/>
            <person name="Mondo S."/>
            <person name="Nolan M."/>
            <person name="Ohm R."/>
            <person name="Pangilinan J."/>
            <person name="Park H.-J."/>
            <person name="Ramirez L."/>
            <person name="Alfaro M."/>
            <person name="Sun H."/>
            <person name="Tritt A."/>
            <person name="Yoshinaga Y."/>
            <person name="Zwiers L.-H."/>
            <person name="Turgeon B."/>
            <person name="Goodwin S."/>
            <person name="Spatafora J."/>
            <person name="Crous P."/>
            <person name="Grigoriev I."/>
        </authorList>
    </citation>
    <scope>NUCLEOTIDE SEQUENCE</scope>
    <source>
        <strain evidence="2">CBS 121167</strain>
    </source>
</reference>
<dbReference type="AlphaFoldDB" id="A0A6A6BL42"/>
<evidence type="ECO:0000313" key="3">
    <source>
        <dbReference type="Proteomes" id="UP000799438"/>
    </source>
</evidence>
<dbReference type="Gene3D" id="1.10.10.60">
    <property type="entry name" value="Homeodomain-like"/>
    <property type="match status" value="1"/>
</dbReference>
<dbReference type="CDD" id="cd00167">
    <property type="entry name" value="SANT"/>
    <property type="match status" value="1"/>
</dbReference>
<sequence length="389" mass="42629">MHQRSISSISSFSDMSTSAPTPPRARKMSTGGNRSWTEEEEAYLLQTRQQKMPYKHIAQQLNKTELACRLHYHQLSHGSHRRRRNASVSSIASSVVSGISTNTSPCSQFSLPNDLTEETSSTQPITPPNASPKTQASLPQTSPSGNSMHQRYHSQQKAILPRLQPRLMTPQTSPEPRAGLRIDTNMTGMENGNENNTSAAITTATATTASSGIALPFHHHKYPNTAAAPPLNAMSAFTAINSTKPEMKQQQPDESVDTARLRQIYESHRAAFWAAVATDYGPNVSAAQLEDVWRQGGSPAHGLAHAAAPWKFGAGMPFARPPTPERSPEPCEPPVQLQQAPSWRPVFGQKPLPAFSGAPFTAETERERERRQSRTAISSLLTEDRNPRS</sequence>
<dbReference type="SUPFAM" id="SSF46689">
    <property type="entry name" value="Homeodomain-like"/>
    <property type="match status" value="1"/>
</dbReference>
<feature type="region of interest" description="Disordered" evidence="1">
    <location>
        <begin position="1"/>
        <end position="39"/>
    </location>
</feature>
<dbReference type="OrthoDB" id="5399305at2759"/>
<feature type="compositionally biased region" description="Basic and acidic residues" evidence="1">
    <location>
        <begin position="363"/>
        <end position="372"/>
    </location>
</feature>
<feature type="compositionally biased region" description="Polar residues" evidence="1">
    <location>
        <begin position="131"/>
        <end position="157"/>
    </location>
</feature>
<feature type="region of interest" description="Disordered" evidence="1">
    <location>
        <begin position="316"/>
        <end position="389"/>
    </location>
</feature>
<accession>A0A6A6BL42</accession>
<evidence type="ECO:0008006" key="4">
    <source>
        <dbReference type="Google" id="ProtNLM"/>
    </source>
</evidence>
<dbReference type="Proteomes" id="UP000799438">
    <property type="component" value="Unassembled WGS sequence"/>
</dbReference>
<evidence type="ECO:0000256" key="1">
    <source>
        <dbReference type="SAM" id="MobiDB-lite"/>
    </source>
</evidence>
<name>A0A6A6BL42_9PEZI</name>
<dbReference type="Pfam" id="PF13921">
    <property type="entry name" value="Myb_DNA-bind_6"/>
    <property type="match status" value="1"/>
</dbReference>
<feature type="compositionally biased region" description="Pro residues" evidence="1">
    <location>
        <begin position="319"/>
        <end position="333"/>
    </location>
</feature>